<feature type="coiled-coil region" evidence="8">
    <location>
        <begin position="549"/>
        <end position="641"/>
    </location>
</feature>
<keyword evidence="7" id="KW-0505">Motor protein</keyword>
<evidence type="ECO:0000256" key="6">
    <source>
        <dbReference type="ARBA" id="ARBA00023212"/>
    </source>
</evidence>
<dbReference type="GO" id="GO:0005524">
    <property type="term" value="F:ATP binding"/>
    <property type="evidence" value="ECO:0007669"/>
    <property type="project" value="UniProtKB-UniRule"/>
</dbReference>
<keyword evidence="4 7" id="KW-0067">ATP-binding</keyword>
<dbReference type="GO" id="GO:0007052">
    <property type="term" value="P:mitotic spindle organization"/>
    <property type="evidence" value="ECO:0007669"/>
    <property type="project" value="TreeGrafter"/>
</dbReference>
<name>A0AAR5QK48_DENPD</name>
<dbReference type="Pfam" id="PF25764">
    <property type="entry name" value="KIF21A_4th"/>
    <property type="match status" value="1"/>
</dbReference>
<dbReference type="FunFam" id="3.40.850.10:FF:000082">
    <property type="entry name" value="OSM3-like kinesin"/>
    <property type="match status" value="1"/>
</dbReference>
<comment type="similarity">
    <text evidence="7">Belongs to the TRAFAC class myosin-kinesin ATPase superfamily. Kinesin family.</text>
</comment>
<proteinExistence type="inferred from homology"/>
<evidence type="ECO:0000256" key="3">
    <source>
        <dbReference type="ARBA" id="ARBA00022741"/>
    </source>
</evidence>
<dbReference type="Gene3D" id="3.40.850.10">
    <property type="entry name" value="Kinesin motor domain"/>
    <property type="match status" value="1"/>
</dbReference>
<dbReference type="GO" id="GO:0008017">
    <property type="term" value="F:microtubule binding"/>
    <property type="evidence" value="ECO:0007669"/>
    <property type="project" value="InterPro"/>
</dbReference>
<evidence type="ECO:0000256" key="7">
    <source>
        <dbReference type="PROSITE-ProRule" id="PRU00283"/>
    </source>
</evidence>
<dbReference type="PRINTS" id="PR00380">
    <property type="entry name" value="KINESINHEAVY"/>
</dbReference>
<keyword evidence="6" id="KW-0206">Cytoskeleton</keyword>
<evidence type="ECO:0000256" key="2">
    <source>
        <dbReference type="ARBA" id="ARBA00022490"/>
    </source>
</evidence>
<reference evidence="12" key="1">
    <citation type="journal article" date="2013" name="Genome Biol.">
        <title>Draft genome of the mountain pine beetle, Dendroctonus ponderosae Hopkins, a major forest pest.</title>
        <authorList>
            <person name="Keeling C.I."/>
            <person name="Yuen M.M."/>
            <person name="Liao N.Y."/>
            <person name="Docking T.R."/>
            <person name="Chan S.K."/>
            <person name="Taylor G.A."/>
            <person name="Palmquist D.L."/>
            <person name="Jackman S.D."/>
            <person name="Nguyen A."/>
            <person name="Li M."/>
            <person name="Henderson H."/>
            <person name="Janes J.K."/>
            <person name="Zhao Y."/>
            <person name="Pandoh P."/>
            <person name="Moore R."/>
            <person name="Sperling F.A."/>
            <person name="Huber D.P."/>
            <person name="Birol I."/>
            <person name="Jones S.J."/>
            <person name="Bohlmann J."/>
        </authorList>
    </citation>
    <scope>NUCLEOTIDE SEQUENCE</scope>
</reference>
<feature type="region of interest" description="Disordered" evidence="9">
    <location>
        <begin position="1109"/>
        <end position="1134"/>
    </location>
</feature>
<dbReference type="GO" id="GO:0003777">
    <property type="term" value="F:microtubule motor activity"/>
    <property type="evidence" value="ECO:0007669"/>
    <property type="project" value="InterPro"/>
</dbReference>
<protein>
    <recommendedName>
        <fullName evidence="10">Kinesin motor domain-containing protein</fullName>
    </recommendedName>
</protein>
<feature type="compositionally biased region" description="Polar residues" evidence="9">
    <location>
        <begin position="1109"/>
        <end position="1130"/>
    </location>
</feature>
<evidence type="ECO:0000259" key="10">
    <source>
        <dbReference type="PROSITE" id="PS50067"/>
    </source>
</evidence>
<feature type="domain" description="Kinesin motor" evidence="10">
    <location>
        <begin position="5"/>
        <end position="331"/>
    </location>
</feature>
<dbReference type="SUPFAM" id="SSF52540">
    <property type="entry name" value="P-loop containing nucleoside triphosphate hydrolases"/>
    <property type="match status" value="1"/>
</dbReference>
<feature type="coiled-coil region" evidence="8">
    <location>
        <begin position="838"/>
        <end position="886"/>
    </location>
</feature>
<keyword evidence="12" id="KW-1185">Reference proteome</keyword>
<dbReference type="SMART" id="SM00129">
    <property type="entry name" value="KISc"/>
    <property type="match status" value="1"/>
</dbReference>
<dbReference type="PROSITE" id="PS00411">
    <property type="entry name" value="KINESIN_MOTOR_1"/>
    <property type="match status" value="1"/>
</dbReference>
<comment type="subcellular location">
    <subcellularLocation>
        <location evidence="1">Cytoplasm</location>
        <location evidence="1">Cytoskeleton</location>
    </subcellularLocation>
</comment>
<feature type="region of interest" description="Disordered" evidence="9">
    <location>
        <begin position="981"/>
        <end position="1003"/>
    </location>
</feature>
<keyword evidence="2" id="KW-0963">Cytoplasm</keyword>
<dbReference type="InterPro" id="IPR027640">
    <property type="entry name" value="Kinesin-like_fam"/>
</dbReference>
<dbReference type="EnsemblMetazoa" id="XM_019918045.1">
    <property type="protein sequence ID" value="XP_019773604.1"/>
    <property type="gene ID" value="LOC109546883"/>
</dbReference>
<dbReference type="InterPro" id="IPR001752">
    <property type="entry name" value="Kinesin_motor_dom"/>
</dbReference>
<feature type="compositionally biased region" description="Acidic residues" evidence="9">
    <location>
        <begin position="1017"/>
        <end position="1028"/>
    </location>
</feature>
<dbReference type="PANTHER" id="PTHR47969:SF15">
    <property type="entry name" value="CHROMOSOME-ASSOCIATED KINESIN KIF4A-RELATED"/>
    <property type="match status" value="1"/>
</dbReference>
<feature type="compositionally biased region" description="Basic and acidic residues" evidence="9">
    <location>
        <begin position="990"/>
        <end position="1002"/>
    </location>
</feature>
<dbReference type="PANTHER" id="PTHR47969">
    <property type="entry name" value="CHROMOSOME-ASSOCIATED KINESIN KIF4A-RELATED"/>
    <property type="match status" value="1"/>
</dbReference>
<dbReference type="AlphaFoldDB" id="A0AAR5QK48"/>
<dbReference type="GO" id="GO:0051231">
    <property type="term" value="P:spindle elongation"/>
    <property type="evidence" value="ECO:0007669"/>
    <property type="project" value="TreeGrafter"/>
</dbReference>
<keyword evidence="5 8" id="KW-0175">Coiled coil</keyword>
<evidence type="ECO:0000256" key="9">
    <source>
        <dbReference type="SAM" id="MobiDB-lite"/>
    </source>
</evidence>
<organism evidence="11 12">
    <name type="scientific">Dendroctonus ponderosae</name>
    <name type="common">Mountain pine beetle</name>
    <dbReference type="NCBI Taxonomy" id="77166"/>
    <lineage>
        <taxon>Eukaryota</taxon>
        <taxon>Metazoa</taxon>
        <taxon>Ecdysozoa</taxon>
        <taxon>Arthropoda</taxon>
        <taxon>Hexapoda</taxon>
        <taxon>Insecta</taxon>
        <taxon>Pterygota</taxon>
        <taxon>Neoptera</taxon>
        <taxon>Endopterygota</taxon>
        <taxon>Coleoptera</taxon>
        <taxon>Polyphaga</taxon>
        <taxon>Cucujiformia</taxon>
        <taxon>Curculionidae</taxon>
        <taxon>Scolytinae</taxon>
        <taxon>Dendroctonus</taxon>
    </lineage>
</organism>
<evidence type="ECO:0000313" key="12">
    <source>
        <dbReference type="Proteomes" id="UP000019118"/>
    </source>
</evidence>
<dbReference type="Proteomes" id="UP000019118">
    <property type="component" value="Unassembled WGS sequence"/>
</dbReference>
<evidence type="ECO:0000256" key="8">
    <source>
        <dbReference type="SAM" id="Coils"/>
    </source>
</evidence>
<sequence>MSSTSVQVAVKVRPLVRHEIEKGCKEIVDTISINEQIVIKNCEKSFTFNYVLGAESPEEELYNRCVAPLMKNIYQGFNVTIFAYGQTGSGKTYSMGTAYTGSGTMGVIPRAVRDLFQHVRDNFSTDFTITVSFIELYREMLYDLLANKPRDQCTLEIREDIAKGIHIPNATEVLVHSVEDVLSILAKGSLGRATASTNMNEQSSRSHSIFTISIDMANKSDAYLSKSSKLHLVDLAGSERSKKTGAEGKTFKEGVDINKGLFVLGNVISALGDEKTQNGYIPYRDSNLTRLLKDSLGGNSVTLMIACISPADYNLEETISTLRYADRARKIKNKPTVNQDPKTAEINELKRQLKLLQLQMAGQGDIIMSSSDIDRLRAENCSLQLKIKELRDQLTIVLVDKTGLHEKLLILQNANEVLNNKLIEIKENYNETLGQISSGVETQDFESVKENLKKLQHIQGQFEMIENDQKKTEGEIRTHEETFTILVHTARTSAESVPKEIREKQDVHTDRQLALHSELQEVSSQLALKEQLAKQLAINSNYIIDRQVIKETEKKIDTLEKEKNELLQQLRDIKVQEISNKIAEQRRKRVQELEEQLKGLKKKNLEQSKMLQIKERNDIKLKQLNNDIVNMKTAKVKLLKQMRLENDRFRTWKQTAERELARVKQQDWKKQTQISKMKVAHERQQNFLKRKFEEAAALNKRLQNTLMKRKEAQSTKFNGKVEKITSWLKEEMEMFVNLAEAEVTLAGLLEDRATLQEQLDELRNSSEPNNAALKSIEEDLELRSFQIQDLQQQLLNADEGNLAVICRNHIRQLAVISEKKWKTRFEALQTMVEARHALRSLFDQAAEYNRKEVEAKRELSELAYSYKELREKFELTEREYRRMEERHAVEIANLEKAHHENMGTVLKMGVPSECRLKFTCNEQIRKFNALFLCIAENLDSELATRCKLLSQQVEGQDRIIAELTAKNDQLQQSIKEIQETANSSKVKTQKKSDNASEGESKRINSLRAARADFTLDDSLDLPPDDTEKDPDWRKTPLAKRIIAMTKQRNKGKQSFLTASDETRVTGAIKRSLEGGCTCKSCNTKKCKCKKLGASCSIDCKCSESVCQNRNKSNGSQSLDGNSESSESTVSECDERKKPRIVRYLFNHLDD</sequence>
<feature type="region of interest" description="Disordered" evidence="9">
    <location>
        <begin position="1017"/>
        <end position="1036"/>
    </location>
</feature>
<dbReference type="InterPro" id="IPR027417">
    <property type="entry name" value="P-loop_NTPase"/>
</dbReference>
<evidence type="ECO:0000256" key="4">
    <source>
        <dbReference type="ARBA" id="ARBA00022840"/>
    </source>
</evidence>
<dbReference type="Pfam" id="PF00225">
    <property type="entry name" value="Kinesin"/>
    <property type="match status" value="1"/>
</dbReference>
<evidence type="ECO:0000256" key="5">
    <source>
        <dbReference type="ARBA" id="ARBA00023054"/>
    </source>
</evidence>
<reference evidence="11" key="2">
    <citation type="submission" date="2024-08" db="UniProtKB">
        <authorList>
            <consortium name="EnsemblMetazoa"/>
        </authorList>
    </citation>
    <scope>IDENTIFICATION</scope>
</reference>
<dbReference type="GO" id="GO:0005875">
    <property type="term" value="C:microtubule associated complex"/>
    <property type="evidence" value="ECO:0007669"/>
    <property type="project" value="TreeGrafter"/>
</dbReference>
<feature type="coiled-coil region" evidence="8">
    <location>
        <begin position="695"/>
        <end position="793"/>
    </location>
</feature>
<feature type="binding site" evidence="7">
    <location>
        <begin position="85"/>
        <end position="92"/>
    </location>
    <ligand>
        <name>ATP</name>
        <dbReference type="ChEBI" id="CHEBI:30616"/>
    </ligand>
</feature>
<dbReference type="InterPro" id="IPR036961">
    <property type="entry name" value="Kinesin_motor_dom_sf"/>
</dbReference>
<dbReference type="InterPro" id="IPR019821">
    <property type="entry name" value="Kinesin_motor_CS"/>
</dbReference>
<evidence type="ECO:0000313" key="11">
    <source>
        <dbReference type="EnsemblMetazoa" id="XP_019773604.1"/>
    </source>
</evidence>
<evidence type="ECO:0000256" key="1">
    <source>
        <dbReference type="ARBA" id="ARBA00004245"/>
    </source>
</evidence>
<dbReference type="GO" id="GO:0007018">
    <property type="term" value="P:microtubule-based movement"/>
    <property type="evidence" value="ECO:0007669"/>
    <property type="project" value="InterPro"/>
</dbReference>
<keyword evidence="3 7" id="KW-0547">Nucleotide-binding</keyword>
<accession>A0AAR5QK48</accession>
<dbReference type="PROSITE" id="PS50067">
    <property type="entry name" value="KINESIN_MOTOR_2"/>
    <property type="match status" value="1"/>
</dbReference>